<dbReference type="GeneID" id="88811450"/>
<proteinExistence type="predicted"/>
<organism evidence="1 2">
    <name type="scientific">Exiguobacterium acetylicum</name>
    <name type="common">Brevibacterium acetylicum</name>
    <dbReference type="NCBI Taxonomy" id="41170"/>
    <lineage>
        <taxon>Bacteria</taxon>
        <taxon>Bacillati</taxon>
        <taxon>Bacillota</taxon>
        <taxon>Bacilli</taxon>
        <taxon>Bacillales</taxon>
        <taxon>Bacillales Family XII. Incertae Sedis</taxon>
        <taxon>Exiguobacterium</taxon>
    </lineage>
</organism>
<accession>A0ABX8GCS3</accession>
<gene>
    <name evidence="1" type="ORF">KKI46_07170</name>
</gene>
<evidence type="ECO:0000313" key="1">
    <source>
        <dbReference type="EMBL" id="QWB31420.1"/>
    </source>
</evidence>
<dbReference type="RefSeq" id="WP_058705264.1">
    <property type="nucleotide sequence ID" value="NZ_CP030931.1"/>
</dbReference>
<protein>
    <submittedName>
        <fullName evidence="1">Uncharacterized protein</fullName>
    </submittedName>
</protein>
<dbReference type="Proteomes" id="UP000679498">
    <property type="component" value="Chromosome"/>
</dbReference>
<name>A0ABX8GCS3_EXIAC</name>
<evidence type="ECO:0000313" key="2">
    <source>
        <dbReference type="Proteomes" id="UP000679498"/>
    </source>
</evidence>
<keyword evidence="2" id="KW-1185">Reference proteome</keyword>
<sequence length="128" mass="14314">MNQEMEEFVQAVHRTVVQDGMADYKDIYEEEVDPNVNDYTACIAFYQQSSEADQKRMRQMIEQTIIDTVSHVFSIIDGSSGLNGSALEAKLALVRVDEAGDPVDTVETDGALQDTFLGYIEDRDLNAL</sequence>
<dbReference type="EMBL" id="CP075897">
    <property type="protein sequence ID" value="QWB31420.1"/>
    <property type="molecule type" value="Genomic_DNA"/>
</dbReference>
<reference evidence="1 2" key="1">
    <citation type="submission" date="2021-05" db="EMBL/GenBank/DDBJ databases">
        <title>Biocontrol using Exiguobacterium acetylicum SI17 against litchi downy blight caused by Peronophythora litchii.</title>
        <authorList>
            <person name="Zheng L."/>
        </authorList>
    </citation>
    <scope>NUCLEOTIDE SEQUENCE [LARGE SCALE GENOMIC DNA]</scope>
    <source>
        <strain evidence="1 2">SI17</strain>
    </source>
</reference>